<sequence>MTWTSDSIPDLTGRVAVVTGANGGLGLACTTALARRGAHVVMAARSPSKTADATAAVLSQVPGASLESVPLDLASQEAARAAGDLIAGRHSRIDIVIANAGVMALPQGRTPDGFETQLAVNHLGHWTLLARLMPGIVAAPAARIVTTTSIARLVGAPVDPADPHLDEGYEDWAAYGRSKLAALHLAIGLDRALRAAGLPARALAAHPGISHTDLQKRTVREGGGGTQGPFWERYAERRGMSPERGALSQLRAATDPRARGGSLYGPRWALAGDPVRRLLVRERGRSLDRAIARLWSVSESLTGETLDPSPQHQRA</sequence>
<keyword evidence="4" id="KW-1185">Reference proteome</keyword>
<dbReference type="Proteomes" id="UP001426770">
    <property type="component" value="Unassembled WGS sequence"/>
</dbReference>
<comment type="similarity">
    <text evidence="1">Belongs to the short-chain dehydrogenases/reductases (SDR) family.</text>
</comment>
<dbReference type="Pfam" id="PF00106">
    <property type="entry name" value="adh_short"/>
    <property type="match status" value="1"/>
</dbReference>
<dbReference type="PRINTS" id="PR00081">
    <property type="entry name" value="GDHRDH"/>
</dbReference>
<dbReference type="PANTHER" id="PTHR24320">
    <property type="entry name" value="RETINOL DEHYDROGENASE"/>
    <property type="match status" value="1"/>
</dbReference>
<dbReference type="PANTHER" id="PTHR24320:SF148">
    <property type="entry name" value="NAD(P)-BINDING ROSSMANN-FOLD SUPERFAMILY PROTEIN"/>
    <property type="match status" value="1"/>
</dbReference>
<evidence type="ECO:0000256" key="1">
    <source>
        <dbReference type="ARBA" id="ARBA00006484"/>
    </source>
</evidence>
<reference evidence="3 4" key="1">
    <citation type="submission" date="2024-02" db="EMBL/GenBank/DDBJ databases">
        <title>Lysinimicrobium sediminis NBRC 112286.</title>
        <authorList>
            <person name="Ichikawa N."/>
            <person name="Katano-Makiyama Y."/>
            <person name="Hidaka K."/>
        </authorList>
    </citation>
    <scope>NUCLEOTIDE SEQUENCE [LARGE SCALE GENOMIC DNA]</scope>
    <source>
        <strain evidence="3 4">NBRC 112286</strain>
    </source>
</reference>
<proteinExistence type="inferred from homology"/>
<name>A0ABP9WJH2_9MICO</name>
<evidence type="ECO:0000313" key="4">
    <source>
        <dbReference type="Proteomes" id="UP001426770"/>
    </source>
</evidence>
<protein>
    <recommendedName>
        <fullName evidence="5">SDR family NAD(P)-dependent oxidoreductase</fullName>
    </recommendedName>
</protein>
<dbReference type="Gene3D" id="3.40.50.720">
    <property type="entry name" value="NAD(P)-binding Rossmann-like Domain"/>
    <property type="match status" value="1"/>
</dbReference>
<evidence type="ECO:0000256" key="2">
    <source>
        <dbReference type="ARBA" id="ARBA00023002"/>
    </source>
</evidence>
<dbReference type="RefSeq" id="WP_345380350.1">
    <property type="nucleotide sequence ID" value="NZ_BAABRR010000017.1"/>
</dbReference>
<organism evidence="3 4">
    <name type="scientific">Demequina sediminis</name>
    <dbReference type="NCBI Taxonomy" id="1930058"/>
    <lineage>
        <taxon>Bacteria</taxon>
        <taxon>Bacillati</taxon>
        <taxon>Actinomycetota</taxon>
        <taxon>Actinomycetes</taxon>
        <taxon>Micrococcales</taxon>
        <taxon>Demequinaceae</taxon>
        <taxon>Demequina</taxon>
    </lineage>
</organism>
<evidence type="ECO:0008006" key="5">
    <source>
        <dbReference type="Google" id="ProtNLM"/>
    </source>
</evidence>
<dbReference type="InterPro" id="IPR036291">
    <property type="entry name" value="NAD(P)-bd_dom_sf"/>
</dbReference>
<comment type="caution">
    <text evidence="3">The sequence shown here is derived from an EMBL/GenBank/DDBJ whole genome shotgun (WGS) entry which is preliminary data.</text>
</comment>
<accession>A0ABP9WJH2</accession>
<dbReference type="InterPro" id="IPR002347">
    <property type="entry name" value="SDR_fam"/>
</dbReference>
<dbReference type="EMBL" id="BAABRR010000017">
    <property type="protein sequence ID" value="GAA5519987.1"/>
    <property type="molecule type" value="Genomic_DNA"/>
</dbReference>
<evidence type="ECO:0000313" key="3">
    <source>
        <dbReference type="EMBL" id="GAA5519987.1"/>
    </source>
</evidence>
<keyword evidence="2" id="KW-0560">Oxidoreductase</keyword>
<gene>
    <name evidence="3" type="ORF">Lsed01_02448</name>
</gene>
<dbReference type="SUPFAM" id="SSF51735">
    <property type="entry name" value="NAD(P)-binding Rossmann-fold domains"/>
    <property type="match status" value="1"/>
</dbReference>